<feature type="region of interest" description="Disordered" evidence="1">
    <location>
        <begin position="98"/>
        <end position="150"/>
    </location>
</feature>
<reference evidence="2 3" key="1">
    <citation type="submission" date="2015-01" db="EMBL/GenBank/DDBJ databases">
        <title>The Genome Sequence of Cladophialophora immunda CBS83496.</title>
        <authorList>
            <consortium name="The Broad Institute Genomics Platform"/>
            <person name="Cuomo C."/>
            <person name="de Hoog S."/>
            <person name="Gorbushina A."/>
            <person name="Stielow B."/>
            <person name="Teixiera M."/>
            <person name="Abouelleil A."/>
            <person name="Chapman S.B."/>
            <person name="Priest M."/>
            <person name="Young S.K."/>
            <person name="Wortman J."/>
            <person name="Nusbaum C."/>
            <person name="Birren B."/>
        </authorList>
    </citation>
    <scope>NUCLEOTIDE SEQUENCE [LARGE SCALE GENOMIC DNA]</scope>
    <source>
        <strain evidence="2 3">CBS 83496</strain>
    </source>
</reference>
<proteinExistence type="predicted"/>
<dbReference type="HOGENOM" id="CLU_028613_0_0_1"/>
<accession>A0A0D2B7L3</accession>
<organism evidence="2 3">
    <name type="scientific">Cladophialophora immunda</name>
    <dbReference type="NCBI Taxonomy" id="569365"/>
    <lineage>
        <taxon>Eukaryota</taxon>
        <taxon>Fungi</taxon>
        <taxon>Dikarya</taxon>
        <taxon>Ascomycota</taxon>
        <taxon>Pezizomycotina</taxon>
        <taxon>Eurotiomycetes</taxon>
        <taxon>Chaetothyriomycetidae</taxon>
        <taxon>Chaetothyriales</taxon>
        <taxon>Herpotrichiellaceae</taxon>
        <taxon>Cladophialophora</taxon>
    </lineage>
</organism>
<dbReference type="GeneID" id="27339586"/>
<dbReference type="EMBL" id="KN847040">
    <property type="protein sequence ID" value="KIW33552.1"/>
    <property type="molecule type" value="Genomic_DNA"/>
</dbReference>
<dbReference type="AlphaFoldDB" id="A0A0D2B7L3"/>
<name>A0A0D2B7L3_9EURO</name>
<evidence type="ECO:0000256" key="1">
    <source>
        <dbReference type="SAM" id="MobiDB-lite"/>
    </source>
</evidence>
<protein>
    <submittedName>
        <fullName evidence="2">Uncharacterized protein</fullName>
    </submittedName>
</protein>
<dbReference type="VEuPathDB" id="FungiDB:PV07_00392"/>
<evidence type="ECO:0000313" key="2">
    <source>
        <dbReference type="EMBL" id="KIW33552.1"/>
    </source>
</evidence>
<dbReference type="OrthoDB" id="4154207at2759"/>
<sequence>MTSVADVYSTHEILSQHNKFDISGNLGQFSKEPAALESDQLARNLVASVAEIVEASSVQQGPSTLLPETFAALPFAPRPLGPGNAQGNTLPQLHELVENEQGKRKHRRLDDEDEDPGQSSKTPANTKKKRKPQPMAPASRNPKASHRPGRKYEMQWRLGQAPTAGIRDTKEQSNFERVLAAISNYHQGNAGGIWKTVMLQNAAEFDGNGLCEAMAVSIMLAAGFISAGQSESASQVLNRTLPLARIMLLSQHPQLCFYLTEISMDTSNTVAGRLRSSWKNYLAPLAVHILGERHPLSILLRTPLTVEQKTRIRKEGQRVAHEEHVRAFGIYSYQTMLHLWYWARLTAALGDIPESVRMLESLVQAWEEVYSANSAVAIAAIVEQARVMLASGDAGVKVECLLGDALRRNDVLTSGQALQPQYMDAAESRLRESSLIFSRLAAFRCLGRLHVMRSNLDNAIFCLQQALDIAELNLAEESSVRKMCKTDLAAVRTMQLEQAMGGLALADPTSRLPHTTTIIPFAPVEMTGTKIP</sequence>
<dbReference type="RefSeq" id="XP_016253768.1">
    <property type="nucleotide sequence ID" value="XM_016386840.1"/>
</dbReference>
<gene>
    <name evidence="2" type="ORF">PV07_00392</name>
</gene>
<dbReference type="Proteomes" id="UP000054466">
    <property type="component" value="Unassembled WGS sequence"/>
</dbReference>
<keyword evidence="3" id="KW-1185">Reference proteome</keyword>
<evidence type="ECO:0000313" key="3">
    <source>
        <dbReference type="Proteomes" id="UP000054466"/>
    </source>
</evidence>